<keyword evidence="3" id="KW-1185">Reference proteome</keyword>
<keyword evidence="1" id="KW-0732">Signal</keyword>
<reference evidence="2" key="1">
    <citation type="submission" date="2021-01" db="EMBL/GenBank/DDBJ databases">
        <title>Metabolic potential, ecology and presence of endohyphal bacteria is reflected in genomic diversity of Mucoromycotina.</title>
        <authorList>
            <person name="Muszewska A."/>
            <person name="Okrasinska A."/>
            <person name="Steczkiewicz K."/>
            <person name="Drgas O."/>
            <person name="Orlowska M."/>
            <person name="Perlinska-Lenart U."/>
            <person name="Aleksandrzak-Piekarczyk T."/>
            <person name="Szatraj K."/>
            <person name="Zielenkiewicz U."/>
            <person name="Pilsyk S."/>
            <person name="Malc E."/>
            <person name="Mieczkowski P."/>
            <person name="Kruszewska J.S."/>
            <person name="Biernat P."/>
            <person name="Pawlowska J."/>
        </authorList>
    </citation>
    <scope>NUCLEOTIDE SEQUENCE</scope>
    <source>
        <strain evidence="2">WA0000018081</strain>
    </source>
</reference>
<organism evidence="2 3">
    <name type="scientific">Thamnidium elegans</name>
    <dbReference type="NCBI Taxonomy" id="101142"/>
    <lineage>
        <taxon>Eukaryota</taxon>
        <taxon>Fungi</taxon>
        <taxon>Fungi incertae sedis</taxon>
        <taxon>Mucoromycota</taxon>
        <taxon>Mucoromycotina</taxon>
        <taxon>Mucoromycetes</taxon>
        <taxon>Mucorales</taxon>
        <taxon>Mucorineae</taxon>
        <taxon>Mucoraceae</taxon>
        <taxon>Thamnidium</taxon>
    </lineage>
</organism>
<name>A0A8H7SNG4_9FUNG</name>
<proteinExistence type="predicted"/>
<accession>A0A8H7SNG4</accession>
<gene>
    <name evidence="2" type="ORF">INT48_005972</name>
</gene>
<evidence type="ECO:0000313" key="3">
    <source>
        <dbReference type="Proteomes" id="UP000613177"/>
    </source>
</evidence>
<feature type="chain" id="PRO_5034868597" evidence="1">
    <location>
        <begin position="21"/>
        <end position="100"/>
    </location>
</feature>
<dbReference type="AlphaFoldDB" id="A0A8H7SNG4"/>
<evidence type="ECO:0000256" key="1">
    <source>
        <dbReference type="SAM" id="SignalP"/>
    </source>
</evidence>
<dbReference type="Proteomes" id="UP000613177">
    <property type="component" value="Unassembled WGS sequence"/>
</dbReference>
<protein>
    <submittedName>
        <fullName evidence="2">Uncharacterized protein</fullName>
    </submittedName>
</protein>
<dbReference type="EMBL" id="JAEPRE010000069">
    <property type="protein sequence ID" value="KAG2233819.1"/>
    <property type="molecule type" value="Genomic_DNA"/>
</dbReference>
<evidence type="ECO:0000313" key="2">
    <source>
        <dbReference type="EMBL" id="KAG2233819.1"/>
    </source>
</evidence>
<feature type="signal peptide" evidence="1">
    <location>
        <begin position="1"/>
        <end position="20"/>
    </location>
</feature>
<sequence>MKFTSAIFATVLVLAASVMAAPIAETSLPSSSISVIDTTVSAIPSESVSPFTDTMSGAIATANITITGKDASAQNSGSQCTMIGTVIALPVAIFTTIFLI</sequence>
<comment type="caution">
    <text evidence="2">The sequence shown here is derived from an EMBL/GenBank/DDBJ whole genome shotgun (WGS) entry which is preliminary data.</text>
</comment>